<name>A0A137SQ98_9BACT</name>
<gene>
    <name evidence="1" type="ORF">HMPREF3202_02347</name>
</gene>
<evidence type="ECO:0000313" key="1">
    <source>
        <dbReference type="EMBL" id="KXO14623.1"/>
    </source>
</evidence>
<comment type="caution">
    <text evidence="1">The sequence shown here is derived from an EMBL/GenBank/DDBJ whole genome shotgun (WGS) entry which is preliminary data.</text>
</comment>
<reference evidence="1 2" key="1">
    <citation type="submission" date="2016-02" db="EMBL/GenBank/DDBJ databases">
        <authorList>
            <person name="Wen L."/>
            <person name="He K."/>
            <person name="Yang H."/>
        </authorList>
    </citation>
    <scope>NUCLEOTIDE SEQUENCE [LARGE SCALE GENOMIC DNA]</scope>
    <source>
        <strain evidence="1 2">GED7880</strain>
    </source>
</reference>
<evidence type="ECO:0000313" key="2">
    <source>
        <dbReference type="Proteomes" id="UP000070093"/>
    </source>
</evidence>
<organism evidence="1 2">
    <name type="scientific">Prevotella bivia</name>
    <dbReference type="NCBI Taxonomy" id="28125"/>
    <lineage>
        <taxon>Bacteria</taxon>
        <taxon>Pseudomonadati</taxon>
        <taxon>Bacteroidota</taxon>
        <taxon>Bacteroidia</taxon>
        <taxon>Bacteroidales</taxon>
        <taxon>Prevotellaceae</taxon>
        <taxon>Prevotella</taxon>
    </lineage>
</organism>
<dbReference type="PATRIC" id="fig|28125.4.peg.2344"/>
<dbReference type="STRING" id="28125.HMPREF3202_02347"/>
<dbReference type="EMBL" id="LTAG01000133">
    <property type="protein sequence ID" value="KXO14623.1"/>
    <property type="molecule type" value="Genomic_DNA"/>
</dbReference>
<accession>A0A137SQ98</accession>
<sequence>MEYENLFSNIPECRLTLCKGSANEWNMKKVCVEIFLMASL</sequence>
<protein>
    <submittedName>
        <fullName evidence="1">Uncharacterized protein</fullName>
    </submittedName>
</protein>
<proteinExistence type="predicted"/>
<dbReference type="AlphaFoldDB" id="A0A137SQ98"/>
<dbReference type="Proteomes" id="UP000070093">
    <property type="component" value="Unassembled WGS sequence"/>
</dbReference>